<keyword evidence="5" id="KW-1185">Reference proteome</keyword>
<dbReference type="InterPro" id="IPR007167">
    <property type="entry name" value="Fe-transptr_FeoA-like"/>
</dbReference>
<proteinExistence type="predicted"/>
<dbReference type="EMBL" id="QXIY01000002">
    <property type="protein sequence ID" value="RIE17557.1"/>
    <property type="molecule type" value="Genomic_DNA"/>
</dbReference>
<dbReference type="PANTHER" id="PTHR43151">
    <property type="entry name" value="FEOA FAMILY PROTEIN"/>
    <property type="match status" value="1"/>
</dbReference>
<reference evidence="4 5" key="1">
    <citation type="submission" date="2018-09" db="EMBL/GenBank/DDBJ databases">
        <title>Discovery and Ecogenomic Context for Candidatus Cryosericales, a Global Caldiserica Order Active in Thawing Permafrost.</title>
        <authorList>
            <person name="Martinez M.A."/>
            <person name="Woodcroft B.J."/>
            <person name="Ignacio Espinoza J.C."/>
            <person name="Zayed A."/>
            <person name="Singleton C.M."/>
            <person name="Boyd J."/>
            <person name="Li Y.-F."/>
            <person name="Purvine S."/>
            <person name="Maughan H."/>
            <person name="Hodgkins S.B."/>
            <person name="Anderson D."/>
            <person name="Sederholm M."/>
            <person name="Temperton B."/>
            <person name="Saleska S.R."/>
            <person name="Tyson G.W."/>
            <person name="Rich V.I."/>
        </authorList>
    </citation>
    <scope>NUCLEOTIDE SEQUENCE [LARGE SCALE GENOMIC DNA]</scope>
    <source>
        <strain evidence="4 5">SMC1</strain>
    </source>
</reference>
<feature type="domain" description="Ferrous iron transporter FeoA-like" evidence="3">
    <location>
        <begin position="150"/>
        <end position="221"/>
    </location>
</feature>
<dbReference type="GO" id="GO:0003700">
    <property type="term" value="F:DNA-binding transcription factor activity"/>
    <property type="evidence" value="ECO:0007669"/>
    <property type="project" value="InterPro"/>
</dbReference>
<dbReference type="SMART" id="SM00899">
    <property type="entry name" value="FeoA"/>
    <property type="match status" value="1"/>
</dbReference>
<evidence type="ECO:0000313" key="5">
    <source>
        <dbReference type="Proteomes" id="UP000266113"/>
    </source>
</evidence>
<dbReference type="InterPro" id="IPR022689">
    <property type="entry name" value="Iron_dep_repressor"/>
</dbReference>
<evidence type="ECO:0000256" key="2">
    <source>
        <dbReference type="SAM" id="MobiDB-lite"/>
    </source>
</evidence>
<accession>A0A398E0B4</accession>
<dbReference type="Gene3D" id="1.10.10.10">
    <property type="entry name" value="Winged helix-like DNA-binding domain superfamily/Winged helix DNA-binding domain"/>
    <property type="match status" value="1"/>
</dbReference>
<sequence length="224" mass="24399">MARQTACSGQRGSCHMSNENESVTSEDREECLEALCRLEQAHHSSTAADLAAEQDLAGKRLADLLLDLVMSSDVTTEGSSFSLTKKGRATGRRIVRRHQLAERMLCMLGLQKDAAHREACKLEHVLTDTDAADLEKRMAMVISMVDLGAVTLNQADMGKPYRVRWIRGGQVVRRRLEDMGLGQGSTVTVCNRQSGGPVEVEAHGACIALGRGVALKILVTPEDR</sequence>
<dbReference type="Pfam" id="PF02742">
    <property type="entry name" value="Fe_dep_repr_C"/>
    <property type="match status" value="1"/>
</dbReference>
<dbReference type="Gene3D" id="2.30.30.90">
    <property type="match status" value="1"/>
</dbReference>
<dbReference type="Proteomes" id="UP000266113">
    <property type="component" value="Unassembled WGS sequence"/>
</dbReference>
<dbReference type="SUPFAM" id="SSF47979">
    <property type="entry name" value="Iron-dependent repressor protein, dimerization domain"/>
    <property type="match status" value="1"/>
</dbReference>
<dbReference type="GO" id="GO:0046914">
    <property type="term" value="F:transition metal ion binding"/>
    <property type="evidence" value="ECO:0007669"/>
    <property type="project" value="InterPro"/>
</dbReference>
<comment type="caution">
    <text evidence="4">The sequence shown here is derived from an EMBL/GenBank/DDBJ whole genome shotgun (WGS) entry which is preliminary data.</text>
</comment>
<evidence type="ECO:0000313" key="4">
    <source>
        <dbReference type="EMBL" id="RIE17557.1"/>
    </source>
</evidence>
<evidence type="ECO:0000256" key="1">
    <source>
        <dbReference type="ARBA" id="ARBA00023004"/>
    </source>
</evidence>
<dbReference type="InterPro" id="IPR038157">
    <property type="entry name" value="FeoA_core_dom"/>
</dbReference>
<protein>
    <recommendedName>
        <fullName evidence="3">Ferrous iron transporter FeoA-like domain-containing protein</fullName>
    </recommendedName>
</protein>
<name>A0A398E0B4_9BACT</name>
<evidence type="ECO:0000259" key="3">
    <source>
        <dbReference type="SMART" id="SM00899"/>
    </source>
</evidence>
<feature type="region of interest" description="Disordered" evidence="2">
    <location>
        <begin position="1"/>
        <end position="23"/>
    </location>
</feature>
<dbReference type="InterPro" id="IPR036388">
    <property type="entry name" value="WH-like_DNA-bd_sf"/>
</dbReference>
<dbReference type="Pfam" id="PF04023">
    <property type="entry name" value="FeoA"/>
    <property type="match status" value="1"/>
</dbReference>
<organism evidence="4 5">
    <name type="scientific">Candidatus Cryosericum septentrionale</name>
    <dbReference type="NCBI Taxonomy" id="2290913"/>
    <lineage>
        <taxon>Bacteria</taxon>
        <taxon>Pseudomonadati</taxon>
        <taxon>Caldisericota/Cryosericota group</taxon>
        <taxon>Candidatus Cryosericota</taxon>
        <taxon>Candidatus Cryosericia</taxon>
        <taxon>Candidatus Cryosericales</taxon>
        <taxon>Candidatus Cryosericaceae</taxon>
        <taxon>Candidatus Cryosericum</taxon>
    </lineage>
</organism>
<dbReference type="InterPro" id="IPR008988">
    <property type="entry name" value="Transcriptional_repressor_C"/>
</dbReference>
<dbReference type="AlphaFoldDB" id="A0A398E0B4"/>
<dbReference type="InterPro" id="IPR036421">
    <property type="entry name" value="Fe_dep_repressor_sf"/>
</dbReference>
<dbReference type="GO" id="GO:0046983">
    <property type="term" value="F:protein dimerization activity"/>
    <property type="evidence" value="ECO:0007669"/>
    <property type="project" value="InterPro"/>
</dbReference>
<gene>
    <name evidence="4" type="ORF">SMC1_01145</name>
</gene>
<dbReference type="InterPro" id="IPR053184">
    <property type="entry name" value="FeoA-like"/>
</dbReference>
<keyword evidence="1" id="KW-0408">Iron</keyword>
<dbReference type="PANTHER" id="PTHR43151:SF1">
    <property type="entry name" value="SSR2333 PROTEIN"/>
    <property type="match status" value="1"/>
</dbReference>
<dbReference type="OrthoDB" id="3208141at2"/>
<dbReference type="SMART" id="SM00529">
    <property type="entry name" value="HTH_DTXR"/>
    <property type="match status" value="1"/>
</dbReference>
<dbReference type="InterPro" id="IPR001367">
    <property type="entry name" value="Fe_dep_repressor"/>
</dbReference>
<dbReference type="SUPFAM" id="SSF50037">
    <property type="entry name" value="C-terminal domain of transcriptional repressors"/>
    <property type="match status" value="1"/>
</dbReference>